<dbReference type="InterPro" id="IPR009081">
    <property type="entry name" value="PP-bd_ACP"/>
</dbReference>
<proteinExistence type="predicted"/>
<dbReference type="Pfam" id="PF00550">
    <property type="entry name" value="PP-binding"/>
    <property type="match status" value="1"/>
</dbReference>
<dbReference type="AlphaFoldDB" id="A0A931DPT0"/>
<dbReference type="Proteomes" id="UP000614047">
    <property type="component" value="Unassembled WGS sequence"/>
</dbReference>
<evidence type="ECO:0000313" key="2">
    <source>
        <dbReference type="EMBL" id="MBG6093592.1"/>
    </source>
</evidence>
<name>A0A931DPT0_9ACTN</name>
<dbReference type="SUPFAM" id="SSF47336">
    <property type="entry name" value="ACP-like"/>
    <property type="match status" value="1"/>
</dbReference>
<evidence type="ECO:0000259" key="1">
    <source>
        <dbReference type="PROSITE" id="PS50075"/>
    </source>
</evidence>
<reference evidence="2" key="1">
    <citation type="submission" date="2020-11" db="EMBL/GenBank/DDBJ databases">
        <title>Sequencing the genomes of 1000 actinobacteria strains.</title>
        <authorList>
            <person name="Klenk H.-P."/>
        </authorList>
    </citation>
    <scope>NUCLEOTIDE SEQUENCE</scope>
    <source>
        <strain evidence="2">DSM 43175</strain>
    </source>
</reference>
<gene>
    <name evidence="2" type="ORF">IW256_007705</name>
</gene>
<feature type="domain" description="Carrier" evidence="1">
    <location>
        <begin position="4"/>
        <end position="81"/>
    </location>
</feature>
<dbReference type="EMBL" id="JADOUA010000001">
    <property type="protein sequence ID" value="MBG6093592.1"/>
    <property type="molecule type" value="Genomic_DNA"/>
</dbReference>
<dbReference type="Gene3D" id="1.10.1200.10">
    <property type="entry name" value="ACP-like"/>
    <property type="match status" value="1"/>
</dbReference>
<sequence length="93" mass="10082">MTPSETRELVTGALQEVAPDLGPADLADDGASLRDDLRLDSLDFLNFVEALGDRTGLRIEEDDYPRLATVGDCVAYLAGDRRTPPGEPPPENR</sequence>
<organism evidence="2 3">
    <name type="scientific">Actinomadura viridis</name>
    <dbReference type="NCBI Taxonomy" id="58110"/>
    <lineage>
        <taxon>Bacteria</taxon>
        <taxon>Bacillati</taxon>
        <taxon>Actinomycetota</taxon>
        <taxon>Actinomycetes</taxon>
        <taxon>Streptosporangiales</taxon>
        <taxon>Thermomonosporaceae</taxon>
        <taxon>Actinomadura</taxon>
    </lineage>
</organism>
<evidence type="ECO:0000313" key="3">
    <source>
        <dbReference type="Proteomes" id="UP000614047"/>
    </source>
</evidence>
<protein>
    <submittedName>
        <fullName evidence="2">Acyl carrier protein</fullName>
    </submittedName>
</protein>
<dbReference type="PROSITE" id="PS50075">
    <property type="entry name" value="CARRIER"/>
    <property type="match status" value="1"/>
</dbReference>
<dbReference type="InterPro" id="IPR036736">
    <property type="entry name" value="ACP-like_sf"/>
</dbReference>
<accession>A0A931DPT0</accession>
<comment type="caution">
    <text evidence="2">The sequence shown here is derived from an EMBL/GenBank/DDBJ whole genome shotgun (WGS) entry which is preliminary data.</text>
</comment>
<keyword evidence="3" id="KW-1185">Reference proteome</keyword>
<dbReference type="RefSeq" id="WP_197015635.1">
    <property type="nucleotide sequence ID" value="NZ_BAABES010000003.1"/>
</dbReference>